<dbReference type="Proteomes" id="UP001182556">
    <property type="component" value="Unassembled WGS sequence"/>
</dbReference>
<dbReference type="Pfam" id="PF00505">
    <property type="entry name" value="HMG_box"/>
    <property type="match status" value="1"/>
</dbReference>
<dbReference type="CDD" id="cd01389">
    <property type="entry name" value="HMG-box_ROX1-like"/>
    <property type="match status" value="1"/>
</dbReference>
<accession>A0AAD9L8T7</accession>
<evidence type="ECO:0000313" key="7">
    <source>
        <dbReference type="Proteomes" id="UP001182556"/>
    </source>
</evidence>
<name>A0AAD9L8T7_PAPLA</name>
<reference evidence="6" key="1">
    <citation type="submission" date="2023-02" db="EMBL/GenBank/DDBJ databases">
        <title>Identification and recombinant expression of a fungal hydrolase from Papiliotrema laurentii that hydrolyzes apple cutin and clears colloidal polyester polyurethane.</title>
        <authorList>
            <consortium name="DOE Joint Genome Institute"/>
            <person name="Roman V.A."/>
            <person name="Bojanowski C."/>
            <person name="Crable B.R."/>
            <person name="Wagner D.N."/>
            <person name="Hung C.S."/>
            <person name="Nadeau L.J."/>
            <person name="Schratz L."/>
            <person name="Haridas S."/>
            <person name="Pangilinan J."/>
            <person name="Lipzen A."/>
            <person name="Na H."/>
            <person name="Yan M."/>
            <person name="Ng V."/>
            <person name="Grigoriev I.V."/>
            <person name="Spatafora J.W."/>
            <person name="Barlow D."/>
            <person name="Biffinger J."/>
            <person name="Kelley-Loughnane N."/>
            <person name="Varaljay V.A."/>
            <person name="Crookes-Goodson W.J."/>
        </authorList>
    </citation>
    <scope>NUCLEOTIDE SEQUENCE</scope>
    <source>
        <strain evidence="6">5307AH</strain>
    </source>
</reference>
<dbReference type="PROSITE" id="PS50118">
    <property type="entry name" value="HMG_BOX_2"/>
    <property type="match status" value="1"/>
</dbReference>
<feature type="DNA-binding region" description="HMG box" evidence="3">
    <location>
        <begin position="201"/>
        <end position="270"/>
    </location>
</feature>
<dbReference type="SUPFAM" id="SSF47095">
    <property type="entry name" value="HMG-box"/>
    <property type="match status" value="1"/>
</dbReference>
<dbReference type="InterPro" id="IPR036910">
    <property type="entry name" value="HMG_box_dom_sf"/>
</dbReference>
<feature type="compositionally biased region" description="Basic residues" evidence="4">
    <location>
        <begin position="179"/>
        <end position="194"/>
    </location>
</feature>
<feature type="region of interest" description="Disordered" evidence="4">
    <location>
        <begin position="1"/>
        <end position="205"/>
    </location>
</feature>
<evidence type="ECO:0000256" key="1">
    <source>
        <dbReference type="ARBA" id="ARBA00023125"/>
    </source>
</evidence>
<evidence type="ECO:0000256" key="4">
    <source>
        <dbReference type="SAM" id="MobiDB-lite"/>
    </source>
</evidence>
<feature type="compositionally biased region" description="Polar residues" evidence="4">
    <location>
        <begin position="353"/>
        <end position="373"/>
    </location>
</feature>
<feature type="region of interest" description="Disordered" evidence="4">
    <location>
        <begin position="346"/>
        <end position="373"/>
    </location>
</feature>
<proteinExistence type="predicted"/>
<sequence length="602" mass="65126">MDPTRSADYAVPPEGGGGTEFFHLVPPTPHGSNGQDTARAAHASLETQNHDQSQTHNQRGYHLRPARWSHRSISSSGSFDARTETWSTVGSDPSSEGEGESSDPTGPPRAPHEGASGHGRDIGSKSHSLSIDPKVFQPRQRATQGSKHTTAELHPSASDEDPEGVDSLPTARPGGTKLKSPKKADKKKVSHARKQQGPEHIPRPRNAFILFRKHIVDSKLIPPSVEMRHQNVSVIVAKMWSEAAPDQKAHFNHLAKIEKEEHAKKYPGYRYQPVYRRTNVIRRRVRKDDAEEEKCRSVAELLLKGKSGEALEQEINDKIHKANAAKRKGSSGAAGANELSKGALRALRAQARHQSSPSVDWSELGSSDPSRANSLEADAYSLGGGSRDAGQSTIGGYRAQGDLPYASVDSETLYDGFDWASGFGGNVSGQPAKVQQTYAYPQEDANRSGRFSYPQPRPSAADMPIAADFYAFDQALPFSPNAAASFAMQMTAPPLAVAHQDNLPTLSVDTEEIMGGGNDLLLNMPYPSPTSGLYGTGPVRLHPVPMTARWDRTHHLLPPSSELALDGLGFEGFDGSVMGRLDDDLLLQDFGAALAQTDEAVW</sequence>
<evidence type="ECO:0000256" key="2">
    <source>
        <dbReference type="ARBA" id="ARBA00023242"/>
    </source>
</evidence>
<keyword evidence="2 3" id="KW-0539">Nucleus</keyword>
<dbReference type="InterPro" id="IPR051356">
    <property type="entry name" value="SOX/SOX-like_TF"/>
</dbReference>
<dbReference type="Gene3D" id="1.10.30.10">
    <property type="entry name" value="High mobility group box domain"/>
    <property type="match status" value="1"/>
</dbReference>
<dbReference type="GO" id="GO:0000978">
    <property type="term" value="F:RNA polymerase II cis-regulatory region sequence-specific DNA binding"/>
    <property type="evidence" value="ECO:0007669"/>
    <property type="project" value="TreeGrafter"/>
</dbReference>
<dbReference type="GO" id="GO:0005634">
    <property type="term" value="C:nucleus"/>
    <property type="evidence" value="ECO:0007669"/>
    <property type="project" value="UniProtKB-UniRule"/>
</dbReference>
<keyword evidence="7" id="KW-1185">Reference proteome</keyword>
<keyword evidence="1 3" id="KW-0238">DNA-binding</keyword>
<gene>
    <name evidence="6" type="ORF">DB88DRAFT_507415</name>
</gene>
<evidence type="ECO:0000256" key="3">
    <source>
        <dbReference type="PROSITE-ProRule" id="PRU00267"/>
    </source>
</evidence>
<dbReference type="EMBL" id="JAODAN010000001">
    <property type="protein sequence ID" value="KAK1927323.1"/>
    <property type="molecule type" value="Genomic_DNA"/>
</dbReference>
<evidence type="ECO:0000259" key="5">
    <source>
        <dbReference type="PROSITE" id="PS50118"/>
    </source>
</evidence>
<dbReference type="PANTHER" id="PTHR45789:SF2">
    <property type="entry name" value="FI18025P1"/>
    <property type="match status" value="1"/>
</dbReference>
<dbReference type="InterPro" id="IPR009071">
    <property type="entry name" value="HMG_box_dom"/>
</dbReference>
<comment type="caution">
    <text evidence="6">The sequence shown here is derived from an EMBL/GenBank/DDBJ whole genome shotgun (WGS) entry which is preliminary data.</text>
</comment>
<dbReference type="AlphaFoldDB" id="A0AAD9L8T7"/>
<dbReference type="GO" id="GO:0000981">
    <property type="term" value="F:DNA-binding transcription factor activity, RNA polymerase II-specific"/>
    <property type="evidence" value="ECO:0007669"/>
    <property type="project" value="TreeGrafter"/>
</dbReference>
<feature type="compositionally biased region" description="Polar residues" evidence="4">
    <location>
        <begin position="45"/>
        <end position="58"/>
    </location>
</feature>
<organism evidence="6 7">
    <name type="scientific">Papiliotrema laurentii</name>
    <name type="common">Cryptococcus laurentii</name>
    <dbReference type="NCBI Taxonomy" id="5418"/>
    <lineage>
        <taxon>Eukaryota</taxon>
        <taxon>Fungi</taxon>
        <taxon>Dikarya</taxon>
        <taxon>Basidiomycota</taxon>
        <taxon>Agaricomycotina</taxon>
        <taxon>Tremellomycetes</taxon>
        <taxon>Tremellales</taxon>
        <taxon>Rhynchogastremaceae</taxon>
        <taxon>Papiliotrema</taxon>
    </lineage>
</organism>
<protein>
    <recommendedName>
        <fullName evidence="5">HMG box domain-containing protein</fullName>
    </recommendedName>
</protein>
<dbReference type="PANTHER" id="PTHR45789">
    <property type="entry name" value="FI18025P1"/>
    <property type="match status" value="1"/>
</dbReference>
<feature type="compositionally biased region" description="Basic residues" evidence="4">
    <location>
        <begin position="59"/>
        <end position="70"/>
    </location>
</feature>
<feature type="domain" description="HMG box" evidence="5">
    <location>
        <begin position="201"/>
        <end position="270"/>
    </location>
</feature>
<evidence type="ECO:0000313" key="6">
    <source>
        <dbReference type="EMBL" id="KAK1927323.1"/>
    </source>
</evidence>
<dbReference type="SMART" id="SM00398">
    <property type="entry name" value="HMG"/>
    <property type="match status" value="1"/>
</dbReference>